<feature type="compositionally biased region" description="Acidic residues" evidence="1">
    <location>
        <begin position="529"/>
        <end position="551"/>
    </location>
</feature>
<gene>
    <name evidence="2" type="primary">PLEST006028</name>
    <name evidence="2" type="ORF">PLESTB_000405300</name>
</gene>
<accession>A0A9W6BEC5</accession>
<comment type="caution">
    <text evidence="2">The sequence shown here is derived from an EMBL/GenBank/DDBJ whole genome shotgun (WGS) entry which is preliminary data.</text>
</comment>
<dbReference type="AlphaFoldDB" id="A0A9W6BEC5"/>
<feature type="compositionally biased region" description="Acidic residues" evidence="1">
    <location>
        <begin position="560"/>
        <end position="574"/>
    </location>
</feature>
<proteinExistence type="predicted"/>
<dbReference type="EMBL" id="BRXU01000003">
    <property type="protein sequence ID" value="GLC50666.1"/>
    <property type="molecule type" value="Genomic_DNA"/>
</dbReference>
<feature type="region of interest" description="Disordered" evidence="1">
    <location>
        <begin position="515"/>
        <end position="574"/>
    </location>
</feature>
<evidence type="ECO:0000256" key="1">
    <source>
        <dbReference type="SAM" id="MobiDB-lite"/>
    </source>
</evidence>
<dbReference type="Proteomes" id="UP001165080">
    <property type="component" value="Unassembled WGS sequence"/>
</dbReference>
<dbReference type="SUPFAM" id="SSF81383">
    <property type="entry name" value="F-box domain"/>
    <property type="match status" value="1"/>
</dbReference>
<protein>
    <recommendedName>
        <fullName evidence="4">F-box domain-containing protein</fullName>
    </recommendedName>
</protein>
<sequence length="574" mass="62441">MAELESAVESTQATSLGDPFPEVADNLCDLLVFDEESLLRLGRVNKCWRRIVNTPALWDRLNAERFGLVANTPATVPAQPATAIPGWCFFPGLDSDGGDCANPDDAGGQLNPLDLAARAEQLNAVAFNTQGWIKRDIKPYRAWNRYSYTPGVGMYVREEVVARRLGRPLPPALPEVAEPEARPPDFPGWVFYPLMDSPGCDIRHPENGGGDFLASCTTLSELAEVASRLPNCVAFNTLGYLKHNLHPLVHWRQMGGACSWNGMYVREDEAAALRLWRPVPAGRIMDPCIRFCQLAKTRLMAARDVDVTWLNGKYLERVPDPYTARMAAAGELADLAGTAADGGAAAAAPANPGALPLPLLLPPAEAVRLIDVCWLELSGRFNGVGPGRYRCVWLLHSIRNCNIPELNFRITLRDARRLRDGLAAAAGADAPGSSAAAGGSGSDGIPALGSELAALVVDRKELRSRSGNGWCRQRAGAFEVPRGAVYDVDVRLWNHGPTWKSGLMFKELRLERLEEGEAAEEGQAAGAVVEEEGEEEEEDDDPSSVWDEGDAYSDGILDNWEGDGDYDDYEDDDD</sequence>
<organism evidence="2 3">
    <name type="scientific">Pleodorina starrii</name>
    <dbReference type="NCBI Taxonomy" id="330485"/>
    <lineage>
        <taxon>Eukaryota</taxon>
        <taxon>Viridiplantae</taxon>
        <taxon>Chlorophyta</taxon>
        <taxon>core chlorophytes</taxon>
        <taxon>Chlorophyceae</taxon>
        <taxon>CS clade</taxon>
        <taxon>Chlamydomonadales</taxon>
        <taxon>Volvocaceae</taxon>
        <taxon>Pleodorina</taxon>
    </lineage>
</organism>
<dbReference type="InterPro" id="IPR036047">
    <property type="entry name" value="F-box-like_dom_sf"/>
</dbReference>
<name>A0A9W6BEC5_9CHLO</name>
<evidence type="ECO:0000313" key="3">
    <source>
        <dbReference type="Proteomes" id="UP001165080"/>
    </source>
</evidence>
<keyword evidence="3" id="KW-1185">Reference proteome</keyword>
<evidence type="ECO:0000313" key="2">
    <source>
        <dbReference type="EMBL" id="GLC50666.1"/>
    </source>
</evidence>
<reference evidence="2 3" key="1">
    <citation type="journal article" date="2023" name="Commun. Biol.">
        <title>Reorganization of the ancestral sex-determining regions during the evolution of trioecy in Pleodorina starrii.</title>
        <authorList>
            <person name="Takahashi K."/>
            <person name="Suzuki S."/>
            <person name="Kawai-Toyooka H."/>
            <person name="Yamamoto K."/>
            <person name="Hamaji T."/>
            <person name="Ootsuki R."/>
            <person name="Yamaguchi H."/>
            <person name="Kawachi M."/>
            <person name="Higashiyama T."/>
            <person name="Nozaki H."/>
        </authorList>
    </citation>
    <scope>NUCLEOTIDE SEQUENCE [LARGE SCALE GENOMIC DNA]</scope>
    <source>
        <strain evidence="2 3">NIES-4479</strain>
    </source>
</reference>
<evidence type="ECO:0008006" key="4">
    <source>
        <dbReference type="Google" id="ProtNLM"/>
    </source>
</evidence>